<evidence type="ECO:0000256" key="3">
    <source>
        <dbReference type="ARBA" id="ARBA00023163"/>
    </source>
</evidence>
<dbReference type="PANTHER" id="PTHR47506">
    <property type="entry name" value="TRANSCRIPTIONAL REGULATORY PROTEIN"/>
    <property type="match status" value="1"/>
</dbReference>
<dbReference type="SUPFAM" id="SSF48498">
    <property type="entry name" value="Tetracyclin repressor-like, C-terminal domain"/>
    <property type="match status" value="1"/>
</dbReference>
<dbReference type="GO" id="GO:0003677">
    <property type="term" value="F:DNA binding"/>
    <property type="evidence" value="ECO:0007669"/>
    <property type="project" value="UniProtKB-UniRule"/>
</dbReference>
<dbReference type="PANTHER" id="PTHR47506:SF8">
    <property type="entry name" value="REPRESSOR OF PUTATIVE XENOBIOTIC REDUCTASE TETR FAMILY-RELATED"/>
    <property type="match status" value="1"/>
</dbReference>
<evidence type="ECO:0000256" key="1">
    <source>
        <dbReference type="ARBA" id="ARBA00023015"/>
    </source>
</evidence>
<dbReference type="Gene3D" id="1.10.10.60">
    <property type="entry name" value="Homeodomain-like"/>
    <property type="match status" value="1"/>
</dbReference>
<dbReference type="PATRIC" id="fig|570156.3.peg.3894"/>
<dbReference type="InterPro" id="IPR009057">
    <property type="entry name" value="Homeodomain-like_sf"/>
</dbReference>
<keyword evidence="1" id="KW-0805">Transcription regulation</keyword>
<comment type="caution">
    <text evidence="6">The sequence shown here is derived from an EMBL/GenBank/DDBJ whole genome shotgun (WGS) entry which is preliminary data.</text>
</comment>
<evidence type="ECO:0000313" key="7">
    <source>
        <dbReference type="Proteomes" id="UP000050378"/>
    </source>
</evidence>
<dbReference type="Gene3D" id="1.10.357.10">
    <property type="entry name" value="Tetracycline Repressor, domain 2"/>
    <property type="match status" value="1"/>
</dbReference>
<dbReference type="STRING" id="570156.AOG27_13935"/>
<dbReference type="EMBL" id="LJTC01000008">
    <property type="protein sequence ID" value="KPM83190.1"/>
    <property type="molecule type" value="Genomic_DNA"/>
</dbReference>
<evidence type="ECO:0000256" key="4">
    <source>
        <dbReference type="PROSITE-ProRule" id="PRU00335"/>
    </source>
</evidence>
<dbReference type="Proteomes" id="UP000050378">
    <property type="component" value="Unassembled WGS sequence"/>
</dbReference>
<dbReference type="SUPFAM" id="SSF46689">
    <property type="entry name" value="Homeodomain-like"/>
    <property type="match status" value="1"/>
</dbReference>
<dbReference type="RefSeq" id="WP_054553642.1">
    <property type="nucleotide sequence ID" value="NZ_LJTC01000008.1"/>
</dbReference>
<evidence type="ECO:0000259" key="5">
    <source>
        <dbReference type="PROSITE" id="PS50977"/>
    </source>
</evidence>
<evidence type="ECO:0000256" key="2">
    <source>
        <dbReference type="ARBA" id="ARBA00023125"/>
    </source>
</evidence>
<gene>
    <name evidence="6" type="ORF">AOG27_13935</name>
</gene>
<dbReference type="PROSITE" id="PS50977">
    <property type="entry name" value="HTH_TETR_2"/>
    <property type="match status" value="1"/>
</dbReference>
<dbReference type="Pfam" id="PF00440">
    <property type="entry name" value="TetR_N"/>
    <property type="match status" value="1"/>
</dbReference>
<protein>
    <recommendedName>
        <fullName evidence="5">HTH tetR-type domain-containing protein</fullName>
    </recommendedName>
</protein>
<evidence type="ECO:0000313" key="6">
    <source>
        <dbReference type="EMBL" id="KPM83190.1"/>
    </source>
</evidence>
<dbReference type="OrthoDB" id="270177at2"/>
<name>A0A0P7EDH5_9GAMM</name>
<organism evidence="6 7">
    <name type="scientific">Pseudoalteromonas lipolytica</name>
    <dbReference type="NCBI Taxonomy" id="570156"/>
    <lineage>
        <taxon>Bacteria</taxon>
        <taxon>Pseudomonadati</taxon>
        <taxon>Pseudomonadota</taxon>
        <taxon>Gammaproteobacteria</taxon>
        <taxon>Alteromonadales</taxon>
        <taxon>Pseudoalteromonadaceae</taxon>
        <taxon>Pseudoalteromonas</taxon>
    </lineage>
</organism>
<proteinExistence type="predicted"/>
<accession>A0A0P7EDH5</accession>
<keyword evidence="3" id="KW-0804">Transcription</keyword>
<dbReference type="AlphaFoldDB" id="A0A0P7EDH5"/>
<keyword evidence="2 4" id="KW-0238">DNA-binding</keyword>
<feature type="DNA-binding region" description="H-T-H motif" evidence="4">
    <location>
        <begin position="29"/>
        <end position="48"/>
    </location>
</feature>
<reference evidence="6 7" key="1">
    <citation type="submission" date="2015-09" db="EMBL/GenBank/DDBJ databases">
        <title>Draft Genome Sequence of Pseudoalteromonas lipolytica UCD-48B.</title>
        <authorList>
            <person name="Krusor M."/>
            <person name="Coil D.A."/>
            <person name="Lang J.M."/>
            <person name="Eisen J.A."/>
            <person name="Alexiev A."/>
        </authorList>
    </citation>
    <scope>NUCLEOTIDE SEQUENCE [LARGE SCALE GENOMIC DNA]</scope>
    <source>
        <strain evidence="6 7">UCD-48B</strain>
    </source>
</reference>
<sequence>MVNKVKFNRDEVITKAQMLFWKKGFSTTSTRDLQTVVDMRPGSIYSAFGSKEGLYSESLKVYATQLKLLLASHIENSETVVDGLHAFVVTVLESAEDGCEVCMLIKASTEFDHTQPKLKTLTDDLLQQFEHDLSTLFYIAQQRGELANTHSPLEYARLFQIQFTGLRSYLHRPMSKPMTEQLIGMMFTLIKNY</sequence>
<feature type="domain" description="HTH tetR-type" evidence="5">
    <location>
        <begin position="6"/>
        <end position="66"/>
    </location>
</feature>
<dbReference type="InterPro" id="IPR036271">
    <property type="entry name" value="Tet_transcr_reg_TetR-rel_C_sf"/>
</dbReference>
<dbReference type="InterPro" id="IPR001647">
    <property type="entry name" value="HTH_TetR"/>
</dbReference>